<accession>A0A5P1EZ89</accession>
<dbReference type="PANTHER" id="PTHR34792:SF1">
    <property type="entry name" value="OS02G0121500 PROTEIN"/>
    <property type="match status" value="1"/>
</dbReference>
<protein>
    <submittedName>
        <fullName evidence="2">Uncharacterized protein</fullName>
    </submittedName>
</protein>
<dbReference type="OMA" id="ATCDINY"/>
<dbReference type="EMBL" id="CM007384">
    <property type="protein sequence ID" value="ONK71416.1"/>
    <property type="molecule type" value="Genomic_DNA"/>
</dbReference>
<dbReference type="Proteomes" id="UP000243459">
    <property type="component" value="Chromosome 4"/>
</dbReference>
<feature type="compositionally biased region" description="Polar residues" evidence="1">
    <location>
        <begin position="537"/>
        <end position="550"/>
    </location>
</feature>
<dbReference type="InterPro" id="IPR040305">
    <property type="entry name" value="At1g75730-like"/>
</dbReference>
<feature type="region of interest" description="Disordered" evidence="1">
    <location>
        <begin position="1"/>
        <end position="33"/>
    </location>
</feature>
<organism evidence="2 3">
    <name type="scientific">Asparagus officinalis</name>
    <name type="common">Garden asparagus</name>
    <dbReference type="NCBI Taxonomy" id="4686"/>
    <lineage>
        <taxon>Eukaryota</taxon>
        <taxon>Viridiplantae</taxon>
        <taxon>Streptophyta</taxon>
        <taxon>Embryophyta</taxon>
        <taxon>Tracheophyta</taxon>
        <taxon>Spermatophyta</taxon>
        <taxon>Magnoliopsida</taxon>
        <taxon>Liliopsida</taxon>
        <taxon>Asparagales</taxon>
        <taxon>Asparagaceae</taxon>
        <taxon>Asparagoideae</taxon>
        <taxon>Asparagus</taxon>
    </lineage>
</organism>
<dbReference type="PANTHER" id="PTHR34792">
    <property type="entry name" value="OS02G0121500 PROTEIN"/>
    <property type="match status" value="1"/>
</dbReference>
<feature type="region of interest" description="Disordered" evidence="1">
    <location>
        <begin position="481"/>
        <end position="513"/>
    </location>
</feature>
<evidence type="ECO:0000313" key="2">
    <source>
        <dbReference type="EMBL" id="ONK71416.1"/>
    </source>
</evidence>
<dbReference type="Gramene" id="ONK71416">
    <property type="protein sequence ID" value="ONK71416"/>
    <property type="gene ID" value="A4U43_C04F8330"/>
</dbReference>
<feature type="region of interest" description="Disordered" evidence="1">
    <location>
        <begin position="525"/>
        <end position="560"/>
    </location>
</feature>
<proteinExistence type="predicted"/>
<name>A0A5P1EZ89_ASPOF</name>
<sequence length="560" mass="60752">MNVKCKGGGGGGSEGEDGYIFQSPSNANGISSRKRIKLQKVSGDRCPVDPALVPRRVRSAMKNRISQSASPPLSDTKKQHHAFVGTQLFKGSSSEGFKQRMLDEVTKDEEEVAEALTSMANFITTKPVKTAEDGGRISEENLDKKAILAPCLEAPEEESIKLLIPCNDTKTSDPLEEFSPTVKADPSTPGQPVAVSLGPASLKPQLVMPDGEKAPSVQPGSYSRVHEQLKMPSLCKVDVSGRCGRVNGLLMEKLPLASIDKKQHWSRCITHVNISRLIQHHQKAEKKQLPTPQLNQVKPMVAINQSLPTSCGTSGSRNGMIPQLSNGSLIERNMLEARNRMLQDGGRLQQAQQAAALPGAYAQQKQGCDFLSLSAVGDTKISGNGMKSSGQLLVPYPPNQGVMPFTYSRGSYTSQYQEQFAAGASQQVQLHLPAYMSNSQLYGQHMGQAAGGAATQQQLMWQAHLAHYRPPVNFTLKWQDNGRQHESSSSSSSLVQNPPSIFPLPADNSSHNIHQPFVMPLQSLSSLSSRSKQKQQHNGSGLNPRSSSQLPMICNAESFR</sequence>
<dbReference type="AlphaFoldDB" id="A0A5P1EZ89"/>
<reference evidence="3" key="1">
    <citation type="journal article" date="2017" name="Nat. Commun.">
        <title>The asparagus genome sheds light on the origin and evolution of a young Y chromosome.</title>
        <authorList>
            <person name="Harkess A."/>
            <person name="Zhou J."/>
            <person name="Xu C."/>
            <person name="Bowers J.E."/>
            <person name="Van der Hulst R."/>
            <person name="Ayyampalayam S."/>
            <person name="Mercati F."/>
            <person name="Riccardi P."/>
            <person name="McKain M.R."/>
            <person name="Kakrana A."/>
            <person name="Tang H."/>
            <person name="Ray J."/>
            <person name="Groenendijk J."/>
            <person name="Arikit S."/>
            <person name="Mathioni S.M."/>
            <person name="Nakano M."/>
            <person name="Shan H."/>
            <person name="Telgmann-Rauber A."/>
            <person name="Kanno A."/>
            <person name="Yue Z."/>
            <person name="Chen H."/>
            <person name="Li W."/>
            <person name="Chen Y."/>
            <person name="Xu X."/>
            <person name="Zhang Y."/>
            <person name="Luo S."/>
            <person name="Chen H."/>
            <person name="Gao J."/>
            <person name="Mao Z."/>
            <person name="Pires J.C."/>
            <person name="Luo M."/>
            <person name="Kudrna D."/>
            <person name="Wing R.A."/>
            <person name="Meyers B.C."/>
            <person name="Yi K."/>
            <person name="Kong H."/>
            <person name="Lavrijsen P."/>
            <person name="Sunseri F."/>
            <person name="Falavigna A."/>
            <person name="Ye Y."/>
            <person name="Leebens-Mack J.H."/>
            <person name="Chen G."/>
        </authorList>
    </citation>
    <scope>NUCLEOTIDE SEQUENCE [LARGE SCALE GENOMIC DNA]</scope>
    <source>
        <strain evidence="3">cv. DH0086</strain>
    </source>
</reference>
<evidence type="ECO:0000313" key="3">
    <source>
        <dbReference type="Proteomes" id="UP000243459"/>
    </source>
</evidence>
<gene>
    <name evidence="2" type="ORF">A4U43_C04F8330</name>
</gene>
<keyword evidence="3" id="KW-1185">Reference proteome</keyword>
<feature type="compositionally biased region" description="Gly residues" evidence="1">
    <location>
        <begin position="1"/>
        <end position="13"/>
    </location>
</feature>
<evidence type="ECO:0000256" key="1">
    <source>
        <dbReference type="SAM" id="MobiDB-lite"/>
    </source>
</evidence>
<feature type="compositionally biased region" description="Polar residues" evidence="1">
    <location>
        <begin position="22"/>
        <end position="31"/>
    </location>
</feature>